<evidence type="ECO:0000256" key="4">
    <source>
        <dbReference type="ARBA" id="ARBA00022679"/>
    </source>
</evidence>
<evidence type="ECO:0000313" key="9">
    <source>
        <dbReference type="Proteomes" id="UP000285138"/>
    </source>
</evidence>
<evidence type="ECO:0000256" key="3">
    <source>
        <dbReference type="ARBA" id="ARBA00022603"/>
    </source>
</evidence>
<evidence type="ECO:0000256" key="2">
    <source>
        <dbReference type="ARBA" id="ARBA00022573"/>
    </source>
</evidence>
<dbReference type="EMBL" id="QZAA01000088">
    <property type="protein sequence ID" value="RQD77056.1"/>
    <property type="molecule type" value="Genomic_DNA"/>
</dbReference>
<evidence type="ECO:0000313" key="8">
    <source>
        <dbReference type="EMBL" id="RQD77056.1"/>
    </source>
</evidence>
<keyword evidence="5" id="KW-0949">S-adenosyl-L-methionine</keyword>
<dbReference type="InterPro" id="IPR014777">
    <property type="entry name" value="4pyrrole_Mease_sub1"/>
</dbReference>
<evidence type="ECO:0000259" key="7">
    <source>
        <dbReference type="Pfam" id="PF00590"/>
    </source>
</evidence>
<dbReference type="Gene3D" id="3.40.1010.10">
    <property type="entry name" value="Cobalt-precorrin-4 Transmethylase, Domain 1"/>
    <property type="match status" value="1"/>
</dbReference>
<proteinExistence type="inferred from homology"/>
<dbReference type="Gene3D" id="3.30.950.10">
    <property type="entry name" value="Methyltransferase, Cobalt-precorrin-4 Transmethylase, Domain 2"/>
    <property type="match status" value="1"/>
</dbReference>
<dbReference type="InterPro" id="IPR000878">
    <property type="entry name" value="4pyrrol_Mease"/>
</dbReference>
<protein>
    <recommendedName>
        <fullName evidence="7">Tetrapyrrole methylase domain-containing protein</fullName>
    </recommendedName>
</protein>
<dbReference type="GO" id="GO:0032259">
    <property type="term" value="P:methylation"/>
    <property type="evidence" value="ECO:0007669"/>
    <property type="project" value="UniProtKB-KW"/>
</dbReference>
<dbReference type="Pfam" id="PF00590">
    <property type="entry name" value="TP_methylase"/>
    <property type="match status" value="1"/>
</dbReference>
<dbReference type="Proteomes" id="UP000285138">
    <property type="component" value="Unassembled WGS sequence"/>
</dbReference>
<dbReference type="PIRSF" id="PIRSF036427">
    <property type="entry name" value="Precrrn-2_mtase"/>
    <property type="match status" value="1"/>
</dbReference>
<reference evidence="8 9" key="1">
    <citation type="submission" date="2018-08" db="EMBL/GenBank/DDBJ databases">
        <title>The metabolism and importance of syntrophic acetate oxidation coupled to methane or sulfide production in haloalkaline environments.</title>
        <authorList>
            <person name="Timmers P.H.A."/>
            <person name="Vavourakis C.D."/>
            <person name="Sorokin D.Y."/>
            <person name="Sinninghe Damste J.S."/>
            <person name="Muyzer G."/>
            <person name="Stams A.J.M."/>
            <person name="Plugge C.M."/>
        </authorList>
    </citation>
    <scope>NUCLEOTIDE SEQUENCE [LARGE SCALE GENOMIC DNA]</scope>
    <source>
        <strain evidence="8">MSAO_Bac1</strain>
    </source>
</reference>
<evidence type="ECO:0000256" key="6">
    <source>
        <dbReference type="PIRNR" id="PIRNR036427"/>
    </source>
</evidence>
<dbReference type="SUPFAM" id="SSF53790">
    <property type="entry name" value="Tetrapyrrole methylase"/>
    <property type="match status" value="1"/>
</dbReference>
<name>A0A424YGI0_9FIRM</name>
<dbReference type="InterPro" id="IPR014776">
    <property type="entry name" value="4pyrrole_Mease_sub2"/>
</dbReference>
<gene>
    <name evidence="8" type="ORF">D5R97_03195</name>
</gene>
<keyword evidence="4" id="KW-0808">Transferase</keyword>
<dbReference type="GO" id="GO:0030788">
    <property type="term" value="F:precorrin-2 C20-methyltransferase activity"/>
    <property type="evidence" value="ECO:0007669"/>
    <property type="project" value="InterPro"/>
</dbReference>
<dbReference type="AlphaFoldDB" id="A0A424YGI0"/>
<dbReference type="PANTHER" id="PTHR43467">
    <property type="entry name" value="COBALT-PRECORRIN-2 C(20)-METHYLTRANSFERASE"/>
    <property type="match status" value="1"/>
</dbReference>
<sequence>MEGKLYVLGMGPGDPELMTIKALGFLKKADIIMAIKTDKEKESKVRPIVSYHLEGFEEKYYEYLMPTKGRCQNFIDCFMELGRNIYKNIKKGNKVAFLIPGDPLIFSIYSYLVDIIEDEFGKLPTEVVPGVISLSEAASIFKMPLAMEKERVGIIHSPSHLDDLPSLLQSFDTLALLEVQISLEKIKERLKELELLEKAFIYLYSQERNQYRPIKKEEETVEIEPGDKISVIIKD</sequence>
<dbReference type="InterPro" id="IPR012382">
    <property type="entry name" value="CobI/CbiL"/>
</dbReference>
<dbReference type="InterPro" id="IPR035996">
    <property type="entry name" value="4pyrrol_Methylase_sf"/>
</dbReference>
<keyword evidence="2" id="KW-0169">Cobalamin biosynthesis</keyword>
<comment type="pathway">
    <text evidence="1">Cofactor biosynthesis; adenosylcobalamin biosynthesis.</text>
</comment>
<accession>A0A424YGI0</accession>
<dbReference type="PANTHER" id="PTHR43467:SF2">
    <property type="entry name" value="COBALT-PRECORRIN-2 C(20)-METHYLTRANSFERASE"/>
    <property type="match status" value="1"/>
</dbReference>
<comment type="similarity">
    <text evidence="6">Belongs to the precorrin methyltransferase family.</text>
</comment>
<feature type="domain" description="Tetrapyrrole methylase" evidence="7">
    <location>
        <begin position="4"/>
        <end position="194"/>
    </location>
</feature>
<dbReference type="GO" id="GO:0009236">
    <property type="term" value="P:cobalamin biosynthetic process"/>
    <property type="evidence" value="ECO:0007669"/>
    <property type="project" value="UniProtKB-UniRule"/>
</dbReference>
<organism evidence="8 9">
    <name type="scientific">Candidatus Syntrophonatronum acetioxidans</name>
    <dbReference type="NCBI Taxonomy" id="1795816"/>
    <lineage>
        <taxon>Bacteria</taxon>
        <taxon>Bacillati</taxon>
        <taxon>Bacillota</taxon>
        <taxon>Clostridia</taxon>
        <taxon>Eubacteriales</taxon>
        <taxon>Syntrophomonadaceae</taxon>
        <taxon>Candidatus Syntrophonatronum</taxon>
    </lineage>
</organism>
<evidence type="ECO:0000256" key="5">
    <source>
        <dbReference type="ARBA" id="ARBA00022691"/>
    </source>
</evidence>
<comment type="caution">
    <text evidence="8">The sequence shown here is derived from an EMBL/GenBank/DDBJ whole genome shotgun (WGS) entry which is preliminary data.</text>
</comment>
<evidence type="ECO:0000256" key="1">
    <source>
        <dbReference type="ARBA" id="ARBA00004953"/>
    </source>
</evidence>
<keyword evidence="3" id="KW-0489">Methyltransferase</keyword>